<gene>
    <name evidence="2" type="ORF">PSHT_05687</name>
</gene>
<reference evidence="3" key="3">
    <citation type="journal article" date="2018" name="Mol. Plant Microbe Interact.">
        <title>Genome sequence resources for the wheat stripe rust pathogen (Puccinia striiformis f. sp. tritici) and the barley stripe rust pathogen (Puccinia striiformis f. sp. hordei).</title>
        <authorList>
            <person name="Xia C."/>
            <person name="Wang M."/>
            <person name="Yin C."/>
            <person name="Cornejo O.E."/>
            <person name="Hulbert S.H."/>
            <person name="Chen X."/>
        </authorList>
    </citation>
    <scope>NUCLEOTIDE SEQUENCE [LARGE SCALE GENOMIC DNA]</scope>
    <source>
        <strain evidence="3">93TX-2</strain>
    </source>
</reference>
<feature type="region of interest" description="Disordered" evidence="1">
    <location>
        <begin position="1"/>
        <end position="24"/>
    </location>
</feature>
<dbReference type="VEuPathDB" id="FungiDB:PSHT_05687"/>
<dbReference type="AlphaFoldDB" id="A0A2S4WA06"/>
<evidence type="ECO:0000313" key="3">
    <source>
        <dbReference type="Proteomes" id="UP000238274"/>
    </source>
</evidence>
<accession>A0A2S4WA06</accession>
<dbReference type="Proteomes" id="UP000238274">
    <property type="component" value="Unassembled WGS sequence"/>
</dbReference>
<comment type="caution">
    <text evidence="2">The sequence shown here is derived from an EMBL/GenBank/DDBJ whole genome shotgun (WGS) entry which is preliminary data.</text>
</comment>
<keyword evidence="3" id="KW-1185">Reference proteome</keyword>
<organism evidence="2 3">
    <name type="scientific">Puccinia striiformis</name>
    <dbReference type="NCBI Taxonomy" id="27350"/>
    <lineage>
        <taxon>Eukaryota</taxon>
        <taxon>Fungi</taxon>
        <taxon>Dikarya</taxon>
        <taxon>Basidiomycota</taxon>
        <taxon>Pucciniomycotina</taxon>
        <taxon>Pucciniomycetes</taxon>
        <taxon>Pucciniales</taxon>
        <taxon>Pucciniaceae</taxon>
        <taxon>Puccinia</taxon>
    </lineage>
</organism>
<protein>
    <submittedName>
        <fullName evidence="2">Uncharacterized protein</fullName>
    </submittedName>
</protein>
<name>A0A2S4WA06_9BASI</name>
<reference evidence="2 3" key="1">
    <citation type="submission" date="2017-12" db="EMBL/GenBank/DDBJ databases">
        <title>Gene loss provides genomic basis for host adaptation in cereal stripe rust fungi.</title>
        <authorList>
            <person name="Xia C."/>
        </authorList>
    </citation>
    <scope>NUCLEOTIDE SEQUENCE [LARGE SCALE GENOMIC DNA]</scope>
    <source>
        <strain evidence="2 3">93TX-2</strain>
    </source>
</reference>
<dbReference type="VEuPathDB" id="FungiDB:PSTT_08377"/>
<sequence>MWQSERIEKKIREGVPRGPNSRDFEQRVEGLPISILPISTLDEGPEIPRKKKVSIRLIQDKEYQRRKSNQYTLLERRITEIFESLNILHKIASEKNLDSKILGSGTATHTSN</sequence>
<evidence type="ECO:0000313" key="2">
    <source>
        <dbReference type="EMBL" id="POW18589.1"/>
    </source>
</evidence>
<proteinExistence type="predicted"/>
<evidence type="ECO:0000256" key="1">
    <source>
        <dbReference type="SAM" id="MobiDB-lite"/>
    </source>
</evidence>
<reference evidence="3" key="2">
    <citation type="journal article" date="2018" name="BMC Genomics">
        <title>Genomic insights into host adaptation between the wheat stripe rust pathogen (Puccinia striiformis f. sp. tritici) and the barley stripe rust pathogen (Puccinia striiformis f. sp. hordei).</title>
        <authorList>
            <person name="Xia C."/>
            <person name="Wang M."/>
            <person name="Yin C."/>
            <person name="Cornejo O.E."/>
            <person name="Hulbert S.H."/>
            <person name="Chen X."/>
        </authorList>
    </citation>
    <scope>NUCLEOTIDE SEQUENCE [LARGE SCALE GENOMIC DNA]</scope>
    <source>
        <strain evidence="3">93TX-2</strain>
    </source>
</reference>
<dbReference type="EMBL" id="PKSM01000063">
    <property type="protein sequence ID" value="POW18589.1"/>
    <property type="molecule type" value="Genomic_DNA"/>
</dbReference>